<dbReference type="Gene3D" id="2.60.120.260">
    <property type="entry name" value="Galactose-binding domain-like"/>
    <property type="match status" value="1"/>
</dbReference>
<evidence type="ECO:0000313" key="4">
    <source>
        <dbReference type="RefSeq" id="XP_012942652.1"/>
    </source>
</evidence>
<protein>
    <submittedName>
        <fullName evidence="4">Uncharacterized protein LOC101855286</fullName>
    </submittedName>
</protein>
<feature type="domain" description="F5/8 type C" evidence="2">
    <location>
        <begin position="31"/>
        <end position="168"/>
    </location>
</feature>
<dbReference type="PROSITE" id="PS50022">
    <property type="entry name" value="FA58C_3"/>
    <property type="match status" value="1"/>
</dbReference>
<keyword evidence="1" id="KW-0732">Signal</keyword>
<organism evidence="3 4">
    <name type="scientific">Aplysia californica</name>
    <name type="common">California sea hare</name>
    <dbReference type="NCBI Taxonomy" id="6500"/>
    <lineage>
        <taxon>Eukaryota</taxon>
        <taxon>Metazoa</taxon>
        <taxon>Spiralia</taxon>
        <taxon>Lophotrochozoa</taxon>
        <taxon>Mollusca</taxon>
        <taxon>Gastropoda</taxon>
        <taxon>Heterobranchia</taxon>
        <taxon>Euthyneura</taxon>
        <taxon>Tectipleura</taxon>
        <taxon>Aplysiida</taxon>
        <taxon>Aplysioidea</taxon>
        <taxon>Aplysiidae</taxon>
        <taxon>Aplysia</taxon>
    </lineage>
</organism>
<feature type="signal peptide" evidence="1">
    <location>
        <begin position="1"/>
        <end position="25"/>
    </location>
</feature>
<name>A0ABM1A848_APLCA</name>
<accession>A0ABM1A848</accession>
<feature type="chain" id="PRO_5047315273" evidence="1">
    <location>
        <begin position="26"/>
        <end position="247"/>
    </location>
</feature>
<evidence type="ECO:0000313" key="3">
    <source>
        <dbReference type="Proteomes" id="UP000694888"/>
    </source>
</evidence>
<reference evidence="4" key="1">
    <citation type="submission" date="2025-08" db="UniProtKB">
        <authorList>
            <consortium name="RefSeq"/>
        </authorList>
    </citation>
    <scope>IDENTIFICATION</scope>
</reference>
<dbReference type="Proteomes" id="UP000694888">
    <property type="component" value="Unplaced"/>
</dbReference>
<dbReference type="InterPro" id="IPR000421">
    <property type="entry name" value="FA58C"/>
</dbReference>
<dbReference type="GeneID" id="101855286"/>
<dbReference type="RefSeq" id="XP_012942652.1">
    <property type="nucleotide sequence ID" value="XM_013087198.1"/>
</dbReference>
<dbReference type="InterPro" id="IPR008979">
    <property type="entry name" value="Galactose-bd-like_sf"/>
</dbReference>
<evidence type="ECO:0000256" key="1">
    <source>
        <dbReference type="SAM" id="SignalP"/>
    </source>
</evidence>
<proteinExistence type="predicted"/>
<sequence length="247" mass="27495">MTNHAVLHLHLLLWLFAYCCCSSWALYEPPCQASLGLRSGVIDDGLLYDISVSTGRPQDVRLDAPKAWQPLISSPDNLIQVNMSRPVLLTGLQVQGNVGTDGWVSGWTLQTSLNCELFHSQDYELENENPYQSVMVPLKAMAFVSCLRIRPTGYHGAVPGMRLDLLGCVTSQSDHCQPHLSPTSELWLSGGGRELTYPHQLLLSWVRVSVKHKAESGTVGEVTLYHSRDCVSWEYYEPLDINVVSIN</sequence>
<gene>
    <name evidence="4" type="primary">LOC101855286</name>
</gene>
<keyword evidence="3" id="KW-1185">Reference proteome</keyword>
<dbReference type="SUPFAM" id="SSF49785">
    <property type="entry name" value="Galactose-binding domain-like"/>
    <property type="match status" value="1"/>
</dbReference>
<evidence type="ECO:0000259" key="2">
    <source>
        <dbReference type="PROSITE" id="PS50022"/>
    </source>
</evidence>